<dbReference type="GO" id="GO:0032991">
    <property type="term" value="C:protein-containing complex"/>
    <property type="evidence" value="ECO:0007669"/>
    <property type="project" value="TreeGrafter"/>
</dbReference>
<feature type="disulfide bond" evidence="6">
    <location>
        <begin position="978"/>
        <end position="987"/>
    </location>
</feature>
<dbReference type="PROSITE" id="PS00022">
    <property type="entry name" value="EGF_1"/>
    <property type="match status" value="10"/>
</dbReference>
<dbReference type="SUPFAM" id="SSF57184">
    <property type="entry name" value="Growth factor receptor domain"/>
    <property type="match status" value="2"/>
</dbReference>
<dbReference type="InterPro" id="IPR000742">
    <property type="entry name" value="EGF"/>
</dbReference>
<dbReference type="SUPFAM" id="SSF57535">
    <property type="entry name" value="Complement control module/SCR domain"/>
    <property type="match status" value="2"/>
</dbReference>
<dbReference type="InterPro" id="IPR013320">
    <property type="entry name" value="ConA-like_dom_sf"/>
</dbReference>
<feature type="disulfide bond" evidence="6">
    <location>
        <begin position="1022"/>
        <end position="1031"/>
    </location>
</feature>
<dbReference type="SMART" id="SM00032">
    <property type="entry name" value="CCP"/>
    <property type="match status" value="3"/>
</dbReference>
<dbReference type="Gene3D" id="2.10.25.10">
    <property type="entry name" value="Laminin"/>
    <property type="match status" value="10"/>
</dbReference>
<evidence type="ECO:0000259" key="10">
    <source>
        <dbReference type="PROSITE" id="PS50923"/>
    </source>
</evidence>
<feature type="domain" description="EGF-like" evidence="8">
    <location>
        <begin position="786"/>
        <end position="826"/>
    </location>
</feature>
<comment type="caution">
    <text evidence="6">Lacks conserved residue(s) required for the propagation of feature annotation.</text>
</comment>
<dbReference type="InterPro" id="IPR000152">
    <property type="entry name" value="EGF-type_Asp/Asn_hydroxyl_site"/>
</dbReference>
<proteinExistence type="predicted"/>
<feature type="domain" description="EGF-like" evidence="8">
    <location>
        <begin position="1114"/>
        <end position="1150"/>
    </location>
</feature>
<evidence type="ECO:0000259" key="8">
    <source>
        <dbReference type="PROSITE" id="PS50026"/>
    </source>
</evidence>
<evidence type="ECO:0000259" key="9">
    <source>
        <dbReference type="PROSITE" id="PS50825"/>
    </source>
</evidence>
<feature type="domain" description="EGF-like" evidence="8">
    <location>
        <begin position="871"/>
        <end position="908"/>
    </location>
</feature>
<dbReference type="InterPro" id="IPR051022">
    <property type="entry name" value="Notch_Cell-Fate_Det"/>
</dbReference>
<dbReference type="Gene3D" id="2.60.120.200">
    <property type="match status" value="1"/>
</dbReference>
<dbReference type="Pfam" id="PF12661">
    <property type="entry name" value="hEGF"/>
    <property type="match status" value="2"/>
</dbReference>
<dbReference type="InterPro" id="IPR003410">
    <property type="entry name" value="HYR_dom"/>
</dbReference>
<dbReference type="FunFam" id="2.10.25.10:FF:000255">
    <property type="entry name" value="Sushi, nidogen and EGF-like domains 1"/>
    <property type="match status" value="1"/>
</dbReference>
<dbReference type="GO" id="GO:0007157">
    <property type="term" value="P:heterophilic cell-cell adhesion via plasma membrane cell adhesion molecules"/>
    <property type="evidence" value="ECO:0007669"/>
    <property type="project" value="TreeGrafter"/>
</dbReference>
<dbReference type="PROSITE" id="PS50825">
    <property type="entry name" value="HYR"/>
    <property type="match status" value="1"/>
</dbReference>
<organism evidence="11 12">
    <name type="scientific">Lymnaea stagnalis</name>
    <name type="common">Great pond snail</name>
    <name type="synonym">Helix stagnalis</name>
    <dbReference type="NCBI Taxonomy" id="6523"/>
    <lineage>
        <taxon>Eukaryota</taxon>
        <taxon>Metazoa</taxon>
        <taxon>Spiralia</taxon>
        <taxon>Lophotrochozoa</taxon>
        <taxon>Mollusca</taxon>
        <taxon>Gastropoda</taxon>
        <taxon>Heterobranchia</taxon>
        <taxon>Euthyneura</taxon>
        <taxon>Panpulmonata</taxon>
        <taxon>Hygrophila</taxon>
        <taxon>Lymnaeoidea</taxon>
        <taxon>Lymnaeidae</taxon>
        <taxon>Lymnaea</taxon>
    </lineage>
</organism>
<feature type="domain" description="EGF-like" evidence="8">
    <location>
        <begin position="707"/>
        <end position="743"/>
    </location>
</feature>
<feature type="non-terminal residue" evidence="11">
    <location>
        <position position="1"/>
    </location>
</feature>
<evidence type="ECO:0000256" key="5">
    <source>
        <dbReference type="ARBA" id="ARBA00023180"/>
    </source>
</evidence>
<dbReference type="GO" id="GO:0005886">
    <property type="term" value="C:plasma membrane"/>
    <property type="evidence" value="ECO:0007669"/>
    <property type="project" value="UniProtKB-ARBA"/>
</dbReference>
<feature type="disulfide bond" evidence="6">
    <location>
        <begin position="1254"/>
        <end position="1263"/>
    </location>
</feature>
<gene>
    <name evidence="11" type="ORF">GSLYS_00008890001</name>
</gene>
<dbReference type="InterPro" id="IPR009030">
    <property type="entry name" value="Growth_fac_rcpt_cys_sf"/>
</dbReference>
<dbReference type="PROSITE" id="PS01186">
    <property type="entry name" value="EGF_2"/>
    <property type="match status" value="9"/>
</dbReference>
<dbReference type="CDD" id="cd00033">
    <property type="entry name" value="CCP"/>
    <property type="match status" value="1"/>
</dbReference>
<evidence type="ECO:0000256" key="3">
    <source>
        <dbReference type="ARBA" id="ARBA00022737"/>
    </source>
</evidence>
<keyword evidence="4 6" id="KW-1015">Disulfide bond</keyword>
<feature type="domain" description="EGF-like" evidence="8">
    <location>
        <begin position="745"/>
        <end position="783"/>
    </location>
</feature>
<dbReference type="SUPFAM" id="SSF57196">
    <property type="entry name" value="EGF/Laminin"/>
    <property type="match status" value="7"/>
</dbReference>
<evidence type="ECO:0000256" key="7">
    <source>
        <dbReference type="PROSITE-ProRule" id="PRU00302"/>
    </source>
</evidence>
<name>A0AAV2HLJ7_LYMST</name>
<evidence type="ECO:0000256" key="1">
    <source>
        <dbReference type="ARBA" id="ARBA00022536"/>
    </source>
</evidence>
<dbReference type="Gene3D" id="2.10.50.10">
    <property type="entry name" value="Tumor Necrosis Factor Receptor, subunit A, domain 2"/>
    <property type="match status" value="3"/>
</dbReference>
<dbReference type="PROSITE" id="PS00010">
    <property type="entry name" value="ASX_HYDROXYL"/>
    <property type="match status" value="1"/>
</dbReference>
<feature type="domain" description="EGF-like" evidence="8">
    <location>
        <begin position="832"/>
        <end position="869"/>
    </location>
</feature>
<comment type="caution">
    <text evidence="11">The sequence shown here is derived from an EMBL/GenBank/DDBJ whole genome shotgun (WGS) entry which is preliminary data.</text>
</comment>
<feature type="disulfide bond" evidence="6">
    <location>
        <begin position="1063"/>
        <end position="1072"/>
    </location>
</feature>
<feature type="disulfide bond" evidence="6">
    <location>
        <begin position="733"/>
        <end position="742"/>
    </location>
</feature>
<protein>
    <recommendedName>
        <fullName evidence="13">Sushi, von Willebrand factor type A, EGF and pentraxin domain containing 1</fullName>
    </recommendedName>
</protein>
<evidence type="ECO:0000313" key="11">
    <source>
        <dbReference type="EMBL" id="CAL1534930.1"/>
    </source>
</evidence>
<feature type="domain" description="EGF-like" evidence="8">
    <location>
        <begin position="952"/>
        <end position="988"/>
    </location>
</feature>
<dbReference type="InterPro" id="IPR011641">
    <property type="entry name" value="Tyr-kin_ephrin_A/B_rcpt-like"/>
</dbReference>
<dbReference type="Gene3D" id="2.10.70.10">
    <property type="entry name" value="Complement Module, domain 1"/>
    <property type="match status" value="2"/>
</dbReference>
<feature type="domain" description="EGF-like" evidence="8">
    <location>
        <begin position="1034"/>
        <end position="1073"/>
    </location>
</feature>
<evidence type="ECO:0008006" key="13">
    <source>
        <dbReference type="Google" id="ProtNLM"/>
    </source>
</evidence>
<feature type="domain" description="EGF-like" evidence="8">
    <location>
        <begin position="1190"/>
        <end position="1226"/>
    </location>
</feature>
<reference evidence="11 12" key="1">
    <citation type="submission" date="2024-04" db="EMBL/GenBank/DDBJ databases">
        <authorList>
            <consortium name="Genoscope - CEA"/>
            <person name="William W."/>
        </authorList>
    </citation>
    <scope>NUCLEOTIDE SEQUENCE [LARGE SCALE GENOMIC DNA]</scope>
</reference>
<feature type="disulfide bond" evidence="6">
    <location>
        <begin position="859"/>
        <end position="868"/>
    </location>
</feature>
<keyword evidence="2" id="KW-0732">Signal</keyword>
<evidence type="ECO:0000256" key="6">
    <source>
        <dbReference type="PROSITE-ProRule" id="PRU00076"/>
    </source>
</evidence>
<feature type="disulfide bond" evidence="6">
    <location>
        <begin position="1140"/>
        <end position="1149"/>
    </location>
</feature>
<feature type="domain" description="EGF-like" evidence="8">
    <location>
        <begin position="990"/>
        <end position="1032"/>
    </location>
</feature>
<keyword evidence="7" id="KW-0768">Sushi</keyword>
<keyword evidence="5" id="KW-0325">Glycoprotein</keyword>
<feature type="disulfide bond" evidence="6">
    <location>
        <begin position="1102"/>
        <end position="1111"/>
    </location>
</feature>
<feature type="disulfide bond" evidence="6">
    <location>
        <begin position="1216"/>
        <end position="1225"/>
    </location>
</feature>
<dbReference type="SMART" id="SM01411">
    <property type="entry name" value="Ephrin_rec_like"/>
    <property type="match status" value="3"/>
</dbReference>
<dbReference type="Proteomes" id="UP001497497">
    <property type="component" value="Unassembled WGS sequence"/>
</dbReference>
<evidence type="ECO:0000256" key="2">
    <source>
        <dbReference type="ARBA" id="ARBA00022729"/>
    </source>
</evidence>
<accession>A0AAV2HLJ7</accession>
<keyword evidence="3" id="KW-0677">Repeat</keyword>
<feature type="domain" description="EGF-like" evidence="8">
    <location>
        <begin position="1228"/>
        <end position="1264"/>
    </location>
</feature>
<feature type="domain" description="Sushi" evidence="10">
    <location>
        <begin position="32"/>
        <end position="97"/>
    </location>
</feature>
<evidence type="ECO:0000256" key="4">
    <source>
        <dbReference type="ARBA" id="ARBA00023157"/>
    </source>
</evidence>
<dbReference type="PANTHER" id="PTHR24049:SF22">
    <property type="entry name" value="DROSOPHILA CRUMBS HOMOLOG"/>
    <property type="match status" value="1"/>
</dbReference>
<dbReference type="SMART" id="SM00181">
    <property type="entry name" value="EGF"/>
    <property type="match status" value="14"/>
</dbReference>
<dbReference type="InterPro" id="IPR035976">
    <property type="entry name" value="Sushi/SCR/CCP_sf"/>
</dbReference>
<dbReference type="FunFam" id="2.10.25.10:FF:000472">
    <property type="entry name" value="Uncharacterized protein, isoform A"/>
    <property type="match status" value="1"/>
</dbReference>
<dbReference type="SMART" id="SM00179">
    <property type="entry name" value="EGF_CA"/>
    <property type="match status" value="9"/>
</dbReference>
<dbReference type="SUPFAM" id="SSF49899">
    <property type="entry name" value="Concanavalin A-like lectins/glucanases"/>
    <property type="match status" value="1"/>
</dbReference>
<dbReference type="GO" id="GO:0045197">
    <property type="term" value="P:establishment or maintenance of epithelial cell apical/basal polarity"/>
    <property type="evidence" value="ECO:0007669"/>
    <property type="project" value="TreeGrafter"/>
</dbReference>
<feature type="domain" description="EGF-like" evidence="8">
    <location>
        <begin position="1152"/>
        <end position="1187"/>
    </location>
</feature>
<dbReference type="Pfam" id="PF00008">
    <property type="entry name" value="EGF"/>
    <property type="match status" value="7"/>
</dbReference>
<feature type="domain" description="Sushi" evidence="10">
    <location>
        <begin position="98"/>
        <end position="161"/>
    </location>
</feature>
<feature type="disulfide bond" evidence="6">
    <location>
        <begin position="898"/>
        <end position="907"/>
    </location>
</feature>
<dbReference type="EMBL" id="CAXITT010000186">
    <property type="protein sequence ID" value="CAL1534930.1"/>
    <property type="molecule type" value="Genomic_DNA"/>
</dbReference>
<dbReference type="CDD" id="cd00054">
    <property type="entry name" value="EGF_CA"/>
    <property type="match status" value="3"/>
</dbReference>
<dbReference type="PANTHER" id="PTHR24049">
    <property type="entry name" value="CRUMBS FAMILY MEMBER"/>
    <property type="match status" value="1"/>
</dbReference>
<dbReference type="InterPro" id="IPR001881">
    <property type="entry name" value="EGF-like_Ca-bd_dom"/>
</dbReference>
<feature type="domain" description="EGF-like" evidence="8">
    <location>
        <begin position="1076"/>
        <end position="1112"/>
    </location>
</feature>
<dbReference type="PROSITE" id="PS50026">
    <property type="entry name" value="EGF_3"/>
    <property type="match status" value="13"/>
</dbReference>
<dbReference type="InterPro" id="IPR013032">
    <property type="entry name" value="EGF-like_CS"/>
</dbReference>
<keyword evidence="1 6" id="KW-0245">EGF-like domain</keyword>
<feature type="domain" description="HYR" evidence="9">
    <location>
        <begin position="160"/>
        <end position="240"/>
    </location>
</feature>
<dbReference type="GO" id="GO:0005509">
    <property type="term" value="F:calcium ion binding"/>
    <property type="evidence" value="ECO:0007669"/>
    <property type="project" value="InterPro"/>
</dbReference>
<sequence length="1379" mass="148658">LGSVDLQSRCVYDSNSNTYLADVTELTCPQAVDCGTPNQLPGSDSYSVTSTVYGSTFTFHCREPYFNLEGKSSLGRNTEVTCMADGHWDFGDLRCLDPSCTDPGTKPGAVQIATSYEEYSLVYYRCERSGFEPQDKRPLECQWNSSFHRLQWNGTAPECADVEPPRFTSCGTPVIVVARLTAPGISNPTADDNVLVTSLTRFPINHSMRQIVSRDMMLMYQADDAAGNVANCTIEIRIRDEDPPTLECVPSFVLTLQNSSDVRSIDLTQFIVYLSESSSEVNISYSPSQLTVDRSSVGEVYTVVILVTDSSGNSDFCMVQVKVEAPPCTDWSLHVEHGETRCSPTPLGLGCVASCLPGYSIYENPQLTSVNVMCTISDSWSRTAPVCVAQRDSPYQQSFQLQYSFGSVLNQTCRDIYQSQLQSSLPQLVKNINAMCSVTSPTTFVSISPASLIISILGSTVTASITITIQASQGTTNVQTSAAVGQCADLIQNAFSGMMEATQPVIRLYPDGLCPGSGLATYIQTLQNGYVCDTNEEKQAVSFKQTCLACPPGYFSQYGAKCSPCPSGTYFNTQQASCSTCPGDARWRNTGARSLMDCYLTCPYGYTSPSGEAICQICPRNSYSSDLQTCSPCPAGKFNSRQGEGTILSCRDACHAGYFSKDGLAPCRICPKGFFQGGSQAKTCLECDSDHTTENVPATSLGDCKPGTSLCDQTTCLNGGTCLVVRHEYFCICKEGYSGERCEEYMDPCSSQPCLNQGKCVVTGETSFRCDCPYPHVTGLYCQQNNNQICDNNPCSNNGSCQTGVTNFTCLCPSYIMYTQQGDNLATGCTIQREPCRDNPCQNGGACESFGGTRQLCRCLTGFTGDSCETDIDSCLSMPCKNNGSCIDLKGDVFTCMCRPGFTGNLCDVRVSRCSPSDCTPPAHCVDDYLNNQLSCVCQEGYKKDAGGNCVEDVTCQPNPCQNSGTCFKDGQLLRCACAEGYEGANCQHNINDCDPNPCQNGGVCLDLEPAPSSGNKFTCQCNSDTYGDVCLDSQDICEEALNPCNKNHSQCLDLYRDYICLCDQGYYGKNCTESSNLLCKSFPCQHGGTCLQSHDSFVCQCGPGYTGPVCASTVDHCSPAPCLNGATCISHDQGYSCTCASGYHGDQCQAKSNLCSIIDPCQGNGSSCNDSLGSITCSCGTGYSGDYCQDRVCLPTSCENLGTCLTSVSGIMCICSPGYEGARCELRSEECVNKNCTDGATCVSGSEGLKCQCLDGRFGDSCKVISPEFDIILQPAPVYDNADYEKMVELISSQSLSISTWVRSTNLLNTGVVLSLYGLETAENLTNPSELFVLEISHITVGSSPQITLNFNTALSDGLWHHLVLTWNATADQLTFFV</sequence>
<keyword evidence="12" id="KW-1185">Reference proteome</keyword>
<dbReference type="Pfam" id="PF07699">
    <property type="entry name" value="Ephrin_rec_like"/>
    <property type="match status" value="2"/>
</dbReference>
<evidence type="ECO:0000313" key="12">
    <source>
        <dbReference type="Proteomes" id="UP001497497"/>
    </source>
</evidence>
<dbReference type="PROSITE" id="PS50923">
    <property type="entry name" value="SUSHI"/>
    <property type="match status" value="2"/>
</dbReference>
<dbReference type="InterPro" id="IPR000436">
    <property type="entry name" value="Sushi_SCR_CCP_dom"/>
</dbReference>
<feature type="non-terminal residue" evidence="11">
    <location>
        <position position="1379"/>
    </location>
</feature>